<accession>A0A1B0XVR1</accession>
<name>A0A1B0XVR1_9CAUD</name>
<feature type="domain" description="Calcineurin-like phosphoesterase" evidence="1">
    <location>
        <begin position="5"/>
        <end position="180"/>
    </location>
</feature>
<dbReference type="GO" id="GO:0004519">
    <property type="term" value="F:endonuclease activity"/>
    <property type="evidence" value="ECO:0007669"/>
    <property type="project" value="UniProtKB-KW"/>
</dbReference>
<evidence type="ECO:0000313" key="2">
    <source>
        <dbReference type="EMBL" id="ANH51192.1"/>
    </source>
</evidence>
<dbReference type="Proteomes" id="UP000221511">
    <property type="component" value="Segment"/>
</dbReference>
<dbReference type="Gene3D" id="3.60.21.10">
    <property type="match status" value="1"/>
</dbReference>
<dbReference type="SUPFAM" id="SSF56300">
    <property type="entry name" value="Metallo-dependent phosphatases"/>
    <property type="match status" value="1"/>
</dbReference>
<keyword evidence="2" id="KW-0255">Endonuclease</keyword>
<keyword evidence="2" id="KW-0540">Nuclease</keyword>
<evidence type="ECO:0000259" key="1">
    <source>
        <dbReference type="Pfam" id="PF00149"/>
    </source>
</evidence>
<dbReference type="GO" id="GO:0016787">
    <property type="term" value="F:hydrolase activity"/>
    <property type="evidence" value="ECO:0007669"/>
    <property type="project" value="InterPro"/>
</dbReference>
<evidence type="ECO:0000313" key="3">
    <source>
        <dbReference type="Proteomes" id="UP000221511"/>
    </source>
</evidence>
<reference evidence="2 3" key="1">
    <citation type="submission" date="2016-05" db="EMBL/GenBank/DDBJ databases">
        <title>Campylobacter bacteriophages isolated in Slovenia.</title>
        <authorList>
            <person name="Janez N."/>
            <person name="Peterka M."/>
            <person name="Accetto T."/>
        </authorList>
    </citation>
    <scope>NUCLEOTIDE SEQUENCE [LARGE SCALE GENOMIC DNA]</scope>
</reference>
<dbReference type="InterPro" id="IPR029052">
    <property type="entry name" value="Metallo-depent_PP-like"/>
</dbReference>
<keyword evidence="3" id="KW-1185">Reference proteome</keyword>
<organism evidence="2 3">
    <name type="scientific">Campylobacter phage PC5</name>
    <dbReference type="NCBI Taxonomy" id="1541690"/>
    <lineage>
        <taxon>Viruses</taxon>
        <taxon>Duplodnaviria</taxon>
        <taxon>Heunggongvirae</taxon>
        <taxon>Uroviricota</taxon>
        <taxon>Caudoviricetes</taxon>
        <taxon>Connertonviridae</taxon>
        <taxon>Fletchervirus</taxon>
        <taxon>Fletchervirus PC5</taxon>
    </lineage>
</organism>
<dbReference type="InterPro" id="IPR004843">
    <property type="entry name" value="Calcineurin-like_PHP"/>
</dbReference>
<dbReference type="EMBL" id="KX229736">
    <property type="protein sequence ID" value="ANH51192.1"/>
    <property type="molecule type" value="Genomic_DNA"/>
</dbReference>
<proteinExistence type="predicted"/>
<gene>
    <name evidence="2" type="ORF">PC5_00070</name>
</gene>
<protein>
    <submittedName>
        <fullName evidence="2">Putative recombination endonuclease subunit</fullName>
    </submittedName>
</protein>
<sequence length="331" mass="38948">MGKLIALMGDLHFGCKNFDYDILEVQLNSLEKYRDILKEKNCSTIYQLGDMFDNRKLIDLKLLHTLSTRFRNIFEGFNFYTFAGNHDMYNRDNRDIVSSELFADLLGIKYIKEPSYHIFGKHKIGISPWLCGDEELLKECDILLGHAELKGFKYNHTSIAEEGLNIDNSKYKKVYMGHYHFNQNNVYIGTPYQMTFNEVNSVPGIILLNENLEEEFVENTWDRRHFTITVLKDKIILQYKDEPELFTGNFPDFCKVGKIILEEKNEKEDKILEYFGARARISKVFYKYEEEKLYESVSLNNSVAESLDFIKEYILKEHKHLESVLNDVINN</sequence>
<dbReference type="Pfam" id="PF00149">
    <property type="entry name" value="Metallophos"/>
    <property type="match status" value="1"/>
</dbReference>
<keyword evidence="2" id="KW-0378">Hydrolase</keyword>